<keyword evidence="3" id="KW-1185">Reference proteome</keyword>
<dbReference type="EMBL" id="JBHSGD010000005">
    <property type="protein sequence ID" value="MFC4652614.1"/>
    <property type="molecule type" value="Genomic_DNA"/>
</dbReference>
<sequence>MSEKGFVYALENKSFPGMIKIGQTTNLHKRLKQFNNTGMPNSSPTLLLFALELDNYKKAERLLHNTFFDKRESKAKEWFEVSFNQVKAAFQLLALNNETGLIHPAEYNSEIQKKEIKQVVRKIGTRPNRTFHYLNIQPGTNLVFKDDPKLIATVADEKNQVICPCCKKVQSLSRAAICCYDEAHHIPEENKGRDRNGFAWFSYNSILLSDLKPMVNSELE</sequence>
<feature type="domain" description="DCD" evidence="1">
    <location>
        <begin position="1"/>
        <end position="95"/>
    </location>
</feature>
<organism evidence="2 3">
    <name type="scientific">Lactococcus nasutitermitis</name>
    <dbReference type="NCBI Taxonomy" id="1652957"/>
    <lineage>
        <taxon>Bacteria</taxon>
        <taxon>Bacillati</taxon>
        <taxon>Bacillota</taxon>
        <taxon>Bacilli</taxon>
        <taxon>Lactobacillales</taxon>
        <taxon>Streptococcaceae</taxon>
        <taxon>Lactococcus</taxon>
    </lineage>
</organism>
<accession>A0ABV9JEZ3</accession>
<dbReference type="InterPro" id="IPR013989">
    <property type="entry name" value="Dev_and_cell_death_domain"/>
</dbReference>
<dbReference type="RefSeq" id="WP_213535917.1">
    <property type="nucleotide sequence ID" value="NZ_BOVQ01000005.1"/>
</dbReference>
<gene>
    <name evidence="2" type="ORF">ACFO26_06795</name>
</gene>
<reference evidence="3" key="1">
    <citation type="journal article" date="2019" name="Int. J. Syst. Evol. Microbiol.">
        <title>The Global Catalogue of Microorganisms (GCM) 10K type strain sequencing project: providing services to taxonomists for standard genome sequencing and annotation.</title>
        <authorList>
            <consortium name="The Broad Institute Genomics Platform"/>
            <consortium name="The Broad Institute Genome Sequencing Center for Infectious Disease"/>
            <person name="Wu L."/>
            <person name="Ma J."/>
        </authorList>
    </citation>
    <scope>NUCLEOTIDE SEQUENCE [LARGE SCALE GENOMIC DNA]</scope>
    <source>
        <strain evidence="3">CCUG 63287</strain>
    </source>
</reference>
<dbReference type="InterPro" id="IPR018306">
    <property type="entry name" value="Phage_T5_Orf172_DNA-bd"/>
</dbReference>
<evidence type="ECO:0000313" key="3">
    <source>
        <dbReference type="Proteomes" id="UP001595987"/>
    </source>
</evidence>
<name>A0ABV9JEZ3_9LACT</name>
<dbReference type="Proteomes" id="UP001595987">
    <property type="component" value="Unassembled WGS sequence"/>
</dbReference>
<dbReference type="Pfam" id="PF10544">
    <property type="entry name" value="T5orf172"/>
    <property type="match status" value="1"/>
</dbReference>
<evidence type="ECO:0000259" key="1">
    <source>
        <dbReference type="PROSITE" id="PS51222"/>
    </source>
</evidence>
<dbReference type="SMART" id="SM00974">
    <property type="entry name" value="T5orf172"/>
    <property type="match status" value="1"/>
</dbReference>
<protein>
    <submittedName>
        <fullName evidence="2">GIY-YIG nuclease family protein</fullName>
    </submittedName>
</protein>
<evidence type="ECO:0000313" key="2">
    <source>
        <dbReference type="EMBL" id="MFC4652614.1"/>
    </source>
</evidence>
<comment type="caution">
    <text evidence="2">The sequence shown here is derived from an EMBL/GenBank/DDBJ whole genome shotgun (WGS) entry which is preliminary data.</text>
</comment>
<dbReference type="PROSITE" id="PS51222">
    <property type="entry name" value="DCD"/>
    <property type="match status" value="1"/>
</dbReference>
<proteinExistence type="predicted"/>